<accession>A0A0L6TVT8</accession>
<organism evidence="5 6">
    <name type="scientific">Acetobacterium bakii</name>
    <dbReference type="NCBI Taxonomy" id="52689"/>
    <lineage>
        <taxon>Bacteria</taxon>
        <taxon>Bacillati</taxon>
        <taxon>Bacillota</taxon>
        <taxon>Clostridia</taxon>
        <taxon>Eubacteriales</taxon>
        <taxon>Eubacteriaceae</taxon>
        <taxon>Acetobacterium</taxon>
    </lineage>
</organism>
<dbReference type="Pfam" id="PF00005">
    <property type="entry name" value="ABC_tran"/>
    <property type="match status" value="1"/>
</dbReference>
<dbReference type="EMBL" id="LGYO01000065">
    <property type="protein sequence ID" value="KNZ40369.1"/>
    <property type="molecule type" value="Genomic_DNA"/>
</dbReference>
<dbReference type="InterPro" id="IPR003439">
    <property type="entry name" value="ABC_transporter-like_ATP-bd"/>
</dbReference>
<dbReference type="InterPro" id="IPR050153">
    <property type="entry name" value="Metal_Ion_Import_ABC"/>
</dbReference>
<evidence type="ECO:0000256" key="3">
    <source>
        <dbReference type="ARBA" id="ARBA00022840"/>
    </source>
</evidence>
<protein>
    <recommendedName>
        <fullName evidence="4">ABC transporter domain-containing protein</fullName>
    </recommendedName>
</protein>
<dbReference type="CDD" id="cd03214">
    <property type="entry name" value="ABC_Iron-Siderophores_B12_Hemin"/>
    <property type="match status" value="1"/>
</dbReference>
<dbReference type="PROSITE" id="PS50893">
    <property type="entry name" value="ABC_TRANSPORTER_2"/>
    <property type="match status" value="1"/>
</dbReference>
<dbReference type="AlphaFoldDB" id="A0A0L6TVT8"/>
<keyword evidence="6" id="KW-1185">Reference proteome</keyword>
<gene>
    <name evidence="5" type="ORF">AKG39_17980</name>
</gene>
<feature type="domain" description="ABC transporter" evidence="4">
    <location>
        <begin position="3"/>
        <end position="238"/>
    </location>
</feature>
<evidence type="ECO:0000313" key="6">
    <source>
        <dbReference type="Proteomes" id="UP000036873"/>
    </source>
</evidence>
<dbReference type="PANTHER" id="PTHR42734">
    <property type="entry name" value="METAL TRANSPORT SYSTEM ATP-BINDING PROTEIN TM_0124-RELATED"/>
    <property type="match status" value="1"/>
</dbReference>
<evidence type="ECO:0000259" key="4">
    <source>
        <dbReference type="PROSITE" id="PS50893"/>
    </source>
</evidence>
<sequence length="256" mass="28811">MLLKVENLCCGYKKEVIVENVSFNLSEGEILFLFGPNGVGKTTFFKTLLGLLKAIDGKIIFGDQRMEDMSRQSLAKKMAYVPQAHQMAFAFNVIDVVVMGRIAHMGKNARPENHDYQKAWEALEILKISHLGERHYTQISGGERQMVLIARALTQDAPILIMDEPTSNLDFGNQMKVMEHIGRLRDDNYAIVITTHSPDQVLHYGDQVMVFHKGNLTKIGNPQEIMTSQLLKDIYDVDVKISTGKKQLLSSICVPC</sequence>
<dbReference type="PANTHER" id="PTHR42734:SF19">
    <property type="entry name" value="IRON COMPOUNDS ABC TRANSPORTER, ATP-BINDING PROTEIN"/>
    <property type="match status" value="1"/>
</dbReference>
<dbReference type="InterPro" id="IPR017871">
    <property type="entry name" value="ABC_transporter-like_CS"/>
</dbReference>
<comment type="caution">
    <text evidence="5">The sequence shown here is derived from an EMBL/GenBank/DDBJ whole genome shotgun (WGS) entry which is preliminary data.</text>
</comment>
<dbReference type="GO" id="GO:0016887">
    <property type="term" value="F:ATP hydrolysis activity"/>
    <property type="evidence" value="ECO:0007669"/>
    <property type="project" value="InterPro"/>
</dbReference>
<dbReference type="InterPro" id="IPR027417">
    <property type="entry name" value="P-loop_NTPase"/>
</dbReference>
<keyword evidence="2" id="KW-0547">Nucleotide-binding</keyword>
<dbReference type="Proteomes" id="UP000036873">
    <property type="component" value="Unassembled WGS sequence"/>
</dbReference>
<dbReference type="PROSITE" id="PS00211">
    <property type="entry name" value="ABC_TRANSPORTER_1"/>
    <property type="match status" value="1"/>
</dbReference>
<keyword evidence="1" id="KW-0813">Transport</keyword>
<keyword evidence="3" id="KW-0067">ATP-binding</keyword>
<dbReference type="SMART" id="SM00382">
    <property type="entry name" value="AAA"/>
    <property type="match status" value="1"/>
</dbReference>
<dbReference type="OrthoDB" id="9799337at2"/>
<dbReference type="InterPro" id="IPR003593">
    <property type="entry name" value="AAA+_ATPase"/>
</dbReference>
<dbReference type="FunFam" id="3.40.50.300:FF:000134">
    <property type="entry name" value="Iron-enterobactin ABC transporter ATP-binding protein"/>
    <property type="match status" value="1"/>
</dbReference>
<evidence type="ECO:0000256" key="2">
    <source>
        <dbReference type="ARBA" id="ARBA00022741"/>
    </source>
</evidence>
<dbReference type="Gene3D" id="3.40.50.300">
    <property type="entry name" value="P-loop containing nucleotide triphosphate hydrolases"/>
    <property type="match status" value="1"/>
</dbReference>
<proteinExistence type="predicted"/>
<dbReference type="SUPFAM" id="SSF52540">
    <property type="entry name" value="P-loop containing nucleoside triphosphate hydrolases"/>
    <property type="match status" value="1"/>
</dbReference>
<dbReference type="RefSeq" id="WP_050741783.1">
    <property type="nucleotide sequence ID" value="NZ_LGYO01000065.1"/>
</dbReference>
<name>A0A0L6TVT8_9FIRM</name>
<reference evidence="6" key="1">
    <citation type="submission" date="2015-07" db="EMBL/GenBank/DDBJ databases">
        <title>Draft genome sequence of Acetobacterium bakii DSM 8293, a potential psychrophilic chemical producer through syngas fermentation.</title>
        <authorList>
            <person name="Song Y."/>
            <person name="Hwang S."/>
            <person name="Cho B.-K."/>
        </authorList>
    </citation>
    <scope>NUCLEOTIDE SEQUENCE [LARGE SCALE GENOMIC DNA]</scope>
    <source>
        <strain evidence="6">DSM 8239</strain>
    </source>
</reference>
<dbReference type="GO" id="GO:0005524">
    <property type="term" value="F:ATP binding"/>
    <property type="evidence" value="ECO:0007669"/>
    <property type="project" value="UniProtKB-KW"/>
</dbReference>
<dbReference type="STRING" id="52689.AKG39_17980"/>
<evidence type="ECO:0000256" key="1">
    <source>
        <dbReference type="ARBA" id="ARBA00022448"/>
    </source>
</evidence>
<evidence type="ECO:0000313" key="5">
    <source>
        <dbReference type="EMBL" id="KNZ40369.1"/>
    </source>
</evidence>